<evidence type="ECO:0000256" key="16">
    <source>
        <dbReference type="SAM" id="MobiDB-lite"/>
    </source>
</evidence>
<evidence type="ECO:0000256" key="5">
    <source>
        <dbReference type="ARBA" id="ARBA00004502"/>
    </source>
</evidence>
<feature type="region of interest" description="Disordered" evidence="16">
    <location>
        <begin position="219"/>
        <end position="341"/>
    </location>
</feature>
<keyword evidence="7" id="KW-0813">Transport</keyword>
<evidence type="ECO:0000256" key="4">
    <source>
        <dbReference type="ARBA" id="ARBA00004496"/>
    </source>
</evidence>
<evidence type="ECO:0000256" key="10">
    <source>
        <dbReference type="ARBA" id="ARBA00022658"/>
    </source>
</evidence>
<feature type="compositionally biased region" description="Low complexity" evidence="16">
    <location>
        <begin position="271"/>
        <end position="288"/>
    </location>
</feature>
<evidence type="ECO:0000313" key="19">
    <source>
        <dbReference type="EMBL" id="NXO48942.1"/>
    </source>
</evidence>
<dbReference type="FunFam" id="1.10.1000.11:FF:000007">
    <property type="entry name" value="Golgi-specific brefeldin A-resistance guanine nucleotide exchange factor 1"/>
    <property type="match status" value="1"/>
</dbReference>
<dbReference type="GO" id="GO:0005794">
    <property type="term" value="C:Golgi apparatus"/>
    <property type="evidence" value="ECO:0007669"/>
    <property type="project" value="UniProtKB-SubCell"/>
</dbReference>
<keyword evidence="9" id="KW-0597">Phosphoprotein</keyword>
<dbReference type="Gene3D" id="1.10.220.20">
    <property type="match status" value="1"/>
</dbReference>
<reference evidence="19 20" key="1">
    <citation type="submission" date="2019-09" db="EMBL/GenBank/DDBJ databases">
        <title>Bird 10,000 Genomes (B10K) Project - Family phase.</title>
        <authorList>
            <person name="Zhang G."/>
        </authorList>
    </citation>
    <scope>NUCLEOTIDE SEQUENCE [LARGE SCALE GENOMIC DNA]</scope>
    <source>
        <strain evidence="19">B10K-DU-002-11</strain>
        <tissue evidence="19">Muscle</tissue>
    </source>
</reference>
<keyword evidence="11" id="KW-0551">Lipid droplet</keyword>
<evidence type="ECO:0000256" key="9">
    <source>
        <dbReference type="ARBA" id="ARBA00022553"/>
    </source>
</evidence>
<dbReference type="GO" id="GO:0005085">
    <property type="term" value="F:guanyl-nucleotide exchange factor activity"/>
    <property type="evidence" value="ECO:0007669"/>
    <property type="project" value="UniProtKB-KW"/>
</dbReference>
<keyword evidence="13" id="KW-0333">Golgi apparatus</keyword>
<feature type="compositionally biased region" description="Basic residues" evidence="16">
    <location>
        <begin position="230"/>
        <end position="244"/>
    </location>
</feature>
<feature type="transmembrane region" description="Helical" evidence="17">
    <location>
        <begin position="1624"/>
        <end position="1644"/>
    </location>
</feature>
<dbReference type="SUPFAM" id="SSF48371">
    <property type="entry name" value="ARM repeat"/>
    <property type="match status" value="1"/>
</dbReference>
<feature type="region of interest" description="Disordered" evidence="16">
    <location>
        <begin position="1766"/>
        <end position="1805"/>
    </location>
</feature>
<keyword evidence="8" id="KW-0963">Cytoplasm</keyword>
<dbReference type="GO" id="GO:0005811">
    <property type="term" value="C:lipid droplet"/>
    <property type="evidence" value="ECO:0007669"/>
    <property type="project" value="UniProtKB-SubCell"/>
</dbReference>
<evidence type="ECO:0000256" key="17">
    <source>
        <dbReference type="SAM" id="Phobius"/>
    </source>
</evidence>
<feature type="region of interest" description="Disordered" evidence="16">
    <location>
        <begin position="1289"/>
        <end position="1331"/>
    </location>
</feature>
<keyword evidence="12" id="KW-0653">Protein transport</keyword>
<dbReference type="Pfam" id="PF23325">
    <property type="entry name" value="TPR_28"/>
    <property type="match status" value="1"/>
</dbReference>
<feature type="region of interest" description="Disordered" evidence="16">
    <location>
        <begin position="1434"/>
        <end position="1483"/>
    </location>
</feature>
<feature type="domain" description="SEC7" evidence="18">
    <location>
        <begin position="693"/>
        <end position="883"/>
    </location>
</feature>
<feature type="non-terminal residue" evidence="19">
    <location>
        <position position="1"/>
    </location>
</feature>
<dbReference type="GO" id="GO:0005793">
    <property type="term" value="C:endoplasmic reticulum-Golgi intermediate compartment"/>
    <property type="evidence" value="ECO:0007669"/>
    <property type="project" value="UniProtKB-SubCell"/>
</dbReference>
<evidence type="ECO:0000256" key="13">
    <source>
        <dbReference type="ARBA" id="ARBA00023034"/>
    </source>
</evidence>
<dbReference type="InterPro" id="IPR023394">
    <property type="entry name" value="Sec7_C_sf"/>
</dbReference>
<dbReference type="InterPro" id="IPR032691">
    <property type="entry name" value="Mon2/Sec7/BIG1-like_HUS"/>
</dbReference>
<comment type="caution">
    <text evidence="19">The sequence shown here is derived from an EMBL/GenBank/DDBJ whole genome shotgun (WGS) entry which is preliminary data.</text>
</comment>
<dbReference type="SUPFAM" id="SSF48425">
    <property type="entry name" value="Sec7 domain"/>
    <property type="match status" value="1"/>
</dbReference>
<keyword evidence="14 17" id="KW-0472">Membrane</keyword>
<accession>A0A7L1SI74</accession>
<feature type="compositionally biased region" description="Basic and acidic residues" evidence="16">
    <location>
        <begin position="1435"/>
        <end position="1449"/>
    </location>
</feature>
<sequence length="1860" mass="207811">IVRMVDKNIYIVQGEINAVVGAIKRNARWSTHTHLDEERDPLLHSFSLLKEVLNNITELSEIEPNVFLRPFLEVIRSEDTTGPITGLALTSVNKFLSYALIDPSHEGTAEGMENMADAVTHARFVGTDHASDEVVLMKILQVLRTLLLTPVGAHLTNESVCEIMQSCFRICFEMRLSELLRKSAEHTLVDMVQLLFTRLPQFKEEPKSYMGTNMKKLKMRAGGMSESSKWKKQKRSPRPPRRVTKVSPGTEQPATNASNIAASGVTFIDAPSPSSSGSSENVSSVVSPATDSGLELSSQATSKEDLTDLDQVTSLGLNAGMPSNEAKVTENQNQPELQNESLREEKIQSASVESIPEVLEECTSVAEHSDSASVHDMDYVNPRGVRFTQSSQKEGAALVPYGLPCIRELFRFLISLTNPHDRHNSEVMIHMGLQLLTVALESAPIANCQSLLGLVKEELCRHLFQLLSVERLNLYATSLRVCFLLFESMREHLKFQLEMYIKKLMEIITVENPKMPYEMKEMALEAIVQLWRIPSFVTELYINYDCDYYCANLFEELTKLLSKNAFPVSGQLYTVHLLSLEALLTVIDSTEAHCQAKVLSSIHQQEKEVVKSSPETVNSTKETSNNNERVLSEGKSSSTVSEPAGACPPTSGCLMADQMKEGCMELEGGSEAAEKSIPRKPTRFSCILPSPQELMQIKNKKKLLITGTEQFNQKPKKGIQFLQEKNLLATPIDNNEVARWLRENPRLDKKMIGEFVSDRKNIDLLESFVGTFSFQGLRLDEALRLYLEAFRLPGEAPVIQRLLEAFTEHWRKSNGSPFANSDACFALAYAVIMLNTDQHNHNVRKQNVPMTLEEFRKNLKGVNGGKDFEQDILEDMYHAIKNDEIVMPEEQTGLVKENYIWNVLLHRGATDEGIFLHVPPGSYDHDLFTMTWGPTIAALSYVFDKSLEETIIQKAISGFRKCAMISAHYGLSDVFDNLIISLCKFTALSSESIENLPTVFGSNPKAHIAAKTVFHLAHRHGDILREGWKNIMEAMLQLFRAELLPKAMVEVEDFVDPNGKIYLQREETPSNRGESTVLSFVSWLTLSGTEQSGMRGPSTETQEAKRAALECIKQCDPEKLITESKFLQLESLQELMKALISVTPDEETYDEEDAAFCLEMLLRIVLENRDRVTCVWQTVRDHLYHLCVHAMEFCFLVERAVVGLLRLAIRLLRREEISVQVLLSLRILLMMKPNVLSRVSHEVAYGLHELLKTNAANIHSGDDWYTLFTLLECIGSGVKPPAALQVTARADNDTGAQSDSEVSSSYHPSDMSLDRGYTSDSEVYTDHGKPGKMHRSVTDVDVMNSGWLVVGKDDIDTSRSTAGLSRLGPSPLVNQYSLTVGLDLGPHDTKSLMKCVESLSFIVRDAAHVTPENFELCVKTIRIFVEASLNGGYKSQEKRGKTHRYDSKSSRLKKKPKESSTRRSRVLSQHQAHTHSDEDEDENIPASYHTVSLQLLDLMHTLHTRAATIYSSWAEEQRHLETAGRKIEADSRTLWSNCWCPLLQGIAWLCCDARRQVRMQALTYLQRALLVHDLQALDALEWESCFNKVLFPLLTKLLENISPADVGGMEETRMRASTLLSKVFLQHLSPLLSLTTFAALWLTILDFMDKYMHAGSSDLLLEAIPESLKNMLLVMDTAGIFHSADSRTGYSDLWEITWERIDCFLPRLRDELFKQTVIQDPVPSLPMEQQHQKSIVSALPPSPAGDVRPTTHLATLEKPCELGATESERAAAPASPGISTSASPSFPASAPTKTSPVTDIPPTTAQPPLILQPLASPLQVGVPPMTLPIILNPALIEATSPVPLLATPRPTDPMTTSEVN</sequence>
<evidence type="ECO:0000256" key="14">
    <source>
        <dbReference type="ARBA" id="ARBA00023136"/>
    </source>
</evidence>
<feature type="non-terminal residue" evidence="19">
    <location>
        <position position="1860"/>
    </location>
</feature>
<dbReference type="GO" id="GO:0016197">
    <property type="term" value="P:endosomal transport"/>
    <property type="evidence" value="ECO:0007669"/>
    <property type="project" value="UniProtKB-ARBA"/>
</dbReference>
<dbReference type="PANTHER" id="PTHR10663">
    <property type="entry name" value="GUANYL-NUCLEOTIDE EXCHANGE FACTOR"/>
    <property type="match status" value="1"/>
</dbReference>
<evidence type="ECO:0000256" key="12">
    <source>
        <dbReference type="ARBA" id="ARBA00022927"/>
    </source>
</evidence>
<feature type="compositionally biased region" description="Low complexity" evidence="16">
    <location>
        <begin position="1779"/>
        <end position="1796"/>
    </location>
</feature>
<feature type="compositionally biased region" description="Polar residues" evidence="16">
    <location>
        <begin position="1294"/>
        <end position="1307"/>
    </location>
</feature>
<evidence type="ECO:0000256" key="1">
    <source>
        <dbReference type="ARBA" id="ARBA00004170"/>
    </source>
</evidence>
<dbReference type="InterPro" id="IPR056604">
    <property type="entry name" value="GBF1-like_TPR"/>
</dbReference>
<dbReference type="PANTHER" id="PTHR10663:SF388">
    <property type="entry name" value="GOLGI-SPECIFIC BREFELDIN A-RESISTANCE GUANINE NUCLEOTIDE EXCHANGE FACTOR 1"/>
    <property type="match status" value="1"/>
</dbReference>
<feature type="region of interest" description="Disordered" evidence="16">
    <location>
        <begin position="609"/>
        <end position="648"/>
    </location>
</feature>
<keyword evidence="10" id="KW-0344">Guanine-nucleotide releasing factor</keyword>
<name>A0A7L1SI74_ARAGA</name>
<evidence type="ECO:0000256" key="15">
    <source>
        <dbReference type="ARBA" id="ARBA00069794"/>
    </source>
</evidence>
<dbReference type="InterPro" id="IPR035999">
    <property type="entry name" value="Sec7_dom_sf"/>
</dbReference>
<dbReference type="EMBL" id="VXBL01001518">
    <property type="protein sequence ID" value="NXO48942.1"/>
    <property type="molecule type" value="Genomic_DNA"/>
</dbReference>
<keyword evidence="17" id="KW-0812">Transmembrane</keyword>
<evidence type="ECO:0000256" key="11">
    <source>
        <dbReference type="ARBA" id="ARBA00022677"/>
    </source>
</evidence>
<dbReference type="SMART" id="SM00222">
    <property type="entry name" value="Sec7"/>
    <property type="match status" value="1"/>
</dbReference>
<keyword evidence="20" id="KW-1185">Reference proteome</keyword>
<dbReference type="Pfam" id="PF12783">
    <property type="entry name" value="Sec7-like_HUS"/>
    <property type="match status" value="1"/>
</dbReference>
<dbReference type="Gene3D" id="1.10.1000.11">
    <property type="entry name" value="Arf Nucleotide-binding Site Opener,domain 2"/>
    <property type="match status" value="1"/>
</dbReference>
<dbReference type="GO" id="GO:0010256">
    <property type="term" value="P:endomembrane system organization"/>
    <property type="evidence" value="ECO:0007669"/>
    <property type="project" value="UniProtKB-ARBA"/>
</dbReference>
<evidence type="ECO:0000256" key="7">
    <source>
        <dbReference type="ARBA" id="ARBA00022448"/>
    </source>
</evidence>
<dbReference type="FunFam" id="1.10.220.20:FF:000004">
    <property type="entry name" value="Golgi-specific brefeldin A-resistance guanine nucleotide exchange factor 1"/>
    <property type="match status" value="1"/>
</dbReference>
<proteinExistence type="predicted"/>
<feature type="compositionally biased region" description="Polar residues" evidence="16">
    <location>
        <begin position="613"/>
        <end position="641"/>
    </location>
</feature>
<dbReference type="InterPro" id="IPR000904">
    <property type="entry name" value="Sec7_dom"/>
</dbReference>
<keyword evidence="17" id="KW-1133">Transmembrane helix</keyword>
<comment type="subcellular location">
    <subcellularLocation>
        <location evidence="4">Cytoplasm</location>
    </subcellularLocation>
    <subcellularLocation>
        <location evidence="3">Endoplasmic reticulum-Golgi intermediate compartment</location>
    </subcellularLocation>
    <subcellularLocation>
        <location evidence="2">Golgi apparatus</location>
        <location evidence="2">cis-Golgi network</location>
    </subcellularLocation>
    <subcellularLocation>
        <location evidence="6">Golgi apparatus</location>
        <location evidence="6">trans-Golgi network</location>
    </subcellularLocation>
    <subcellularLocation>
        <location evidence="5">Lipid droplet</location>
    </subcellularLocation>
    <subcellularLocation>
        <location evidence="1">Membrane</location>
        <topology evidence="1">Peripheral membrane protein</topology>
    </subcellularLocation>
</comment>
<dbReference type="Pfam" id="PF01369">
    <property type="entry name" value="Sec7"/>
    <property type="match status" value="1"/>
</dbReference>
<evidence type="ECO:0000259" key="18">
    <source>
        <dbReference type="PROSITE" id="PS50190"/>
    </source>
</evidence>
<protein>
    <recommendedName>
        <fullName evidence="15">Golgi-specific brefeldin A-resistance guanine nucleotide exchange factor 1</fullName>
    </recommendedName>
</protein>
<organism evidence="19 20">
    <name type="scientific">Aramus guarauna</name>
    <name type="common">Limpkin</name>
    <name type="synonym">Scolopax guarauna</name>
    <dbReference type="NCBI Taxonomy" id="54356"/>
    <lineage>
        <taxon>Eukaryota</taxon>
        <taxon>Metazoa</taxon>
        <taxon>Chordata</taxon>
        <taxon>Craniata</taxon>
        <taxon>Vertebrata</taxon>
        <taxon>Euteleostomi</taxon>
        <taxon>Archelosauria</taxon>
        <taxon>Archosauria</taxon>
        <taxon>Dinosauria</taxon>
        <taxon>Saurischia</taxon>
        <taxon>Theropoda</taxon>
        <taxon>Coelurosauria</taxon>
        <taxon>Aves</taxon>
        <taxon>Neognathae</taxon>
        <taxon>Neoaves</taxon>
        <taxon>Gruiformes</taxon>
        <taxon>Aramidae</taxon>
        <taxon>Aramus</taxon>
    </lineage>
</organism>
<evidence type="ECO:0000256" key="2">
    <source>
        <dbReference type="ARBA" id="ARBA00004222"/>
    </source>
</evidence>
<dbReference type="PROSITE" id="PS50190">
    <property type="entry name" value="SEC7"/>
    <property type="match status" value="1"/>
</dbReference>
<feature type="compositionally biased region" description="Polar residues" evidence="16">
    <location>
        <begin position="329"/>
        <end position="340"/>
    </location>
</feature>
<gene>
    <name evidence="19" type="primary">Gbf1</name>
    <name evidence="19" type="ORF">ARAGUA_R10500</name>
</gene>
<evidence type="ECO:0000256" key="3">
    <source>
        <dbReference type="ARBA" id="ARBA00004399"/>
    </source>
</evidence>
<dbReference type="GO" id="GO:0032012">
    <property type="term" value="P:regulation of ARF protein signal transduction"/>
    <property type="evidence" value="ECO:0007669"/>
    <property type="project" value="InterPro"/>
</dbReference>
<feature type="compositionally biased region" description="Polar residues" evidence="16">
    <location>
        <begin position="247"/>
        <end position="261"/>
    </location>
</feature>
<dbReference type="GO" id="GO:0016020">
    <property type="term" value="C:membrane"/>
    <property type="evidence" value="ECO:0007669"/>
    <property type="project" value="UniProtKB-SubCell"/>
</dbReference>
<dbReference type="InterPro" id="IPR016024">
    <property type="entry name" value="ARM-type_fold"/>
</dbReference>
<dbReference type="CDD" id="cd00171">
    <property type="entry name" value="Sec7"/>
    <property type="match status" value="1"/>
</dbReference>
<dbReference type="Proteomes" id="UP000567570">
    <property type="component" value="Unassembled WGS sequence"/>
</dbReference>
<dbReference type="GO" id="GO:0015031">
    <property type="term" value="P:protein transport"/>
    <property type="evidence" value="ECO:0007669"/>
    <property type="project" value="UniProtKB-KW"/>
</dbReference>
<evidence type="ECO:0000313" key="20">
    <source>
        <dbReference type="Proteomes" id="UP000567570"/>
    </source>
</evidence>
<evidence type="ECO:0000256" key="6">
    <source>
        <dbReference type="ARBA" id="ARBA00004601"/>
    </source>
</evidence>
<evidence type="ECO:0000256" key="8">
    <source>
        <dbReference type="ARBA" id="ARBA00022490"/>
    </source>
</evidence>